<dbReference type="PANTHER" id="PTHR42818:SF1">
    <property type="entry name" value="SULFOPYRUVATE DECARBOXYLASE"/>
    <property type="match status" value="1"/>
</dbReference>
<dbReference type="PANTHER" id="PTHR42818">
    <property type="entry name" value="SULFOPYRUVATE DECARBOXYLASE SUBUNIT ALPHA"/>
    <property type="match status" value="1"/>
</dbReference>
<protein>
    <submittedName>
        <fullName evidence="4">Phosphonopyruvate decarboxylase</fullName>
    </submittedName>
</protein>
<dbReference type="AlphaFoldDB" id="A0A1V2H3P5"/>
<dbReference type="GO" id="GO:0016831">
    <property type="term" value="F:carboxy-lyase activity"/>
    <property type="evidence" value="ECO:0007669"/>
    <property type="project" value="UniProtKB-KW"/>
</dbReference>
<evidence type="ECO:0000313" key="4">
    <source>
        <dbReference type="EMBL" id="ONG53170.1"/>
    </source>
</evidence>
<accession>A0A1V2H3P5</accession>
<evidence type="ECO:0000259" key="3">
    <source>
        <dbReference type="Pfam" id="PF02776"/>
    </source>
</evidence>
<evidence type="ECO:0000256" key="1">
    <source>
        <dbReference type="ARBA" id="ARBA00022793"/>
    </source>
</evidence>
<dbReference type="Proteomes" id="UP000188879">
    <property type="component" value="Unassembled WGS sequence"/>
</dbReference>
<evidence type="ECO:0000256" key="2">
    <source>
        <dbReference type="ARBA" id="ARBA00023239"/>
    </source>
</evidence>
<gene>
    <name evidence="4" type="ORF">BKE38_13165</name>
</gene>
<dbReference type="InterPro" id="IPR051818">
    <property type="entry name" value="TPP_dependent_decarboxylase"/>
</dbReference>
<organism evidence="4 5">
    <name type="scientific">Teichococcus deserti</name>
    <dbReference type="NCBI Taxonomy" id="1817963"/>
    <lineage>
        <taxon>Bacteria</taxon>
        <taxon>Pseudomonadati</taxon>
        <taxon>Pseudomonadota</taxon>
        <taxon>Alphaproteobacteria</taxon>
        <taxon>Acetobacterales</taxon>
        <taxon>Roseomonadaceae</taxon>
        <taxon>Roseomonas</taxon>
    </lineage>
</organism>
<dbReference type="GO" id="GO:0030976">
    <property type="term" value="F:thiamine pyrophosphate binding"/>
    <property type="evidence" value="ECO:0007669"/>
    <property type="project" value="InterPro"/>
</dbReference>
<keyword evidence="2" id="KW-0456">Lyase</keyword>
<dbReference type="CDD" id="cd07035">
    <property type="entry name" value="TPP_PYR_POX_like"/>
    <property type="match status" value="1"/>
</dbReference>
<name>A0A1V2H3P5_9PROT</name>
<dbReference type="Gene3D" id="3.40.50.970">
    <property type="match status" value="1"/>
</dbReference>
<sequence length="175" mass="18750">MVSESEPGWQREVFDVLKAAGVRHVCYVPDAGHAAAIRLAEADPGIEAVVLTTEEEGIGYLAGAWLGGEGGALLMQSSGVGNCINTLALQPCIRFPLLMVVTMRGDWAEFNHWQNPMGQATEPVLKQMGVMTWRADAPAEVSPLLRGAATMAFEGDSACALLLGQRLIGEKEWVK</sequence>
<dbReference type="InterPro" id="IPR012001">
    <property type="entry name" value="Thiamin_PyroP_enz_TPP-bd_dom"/>
</dbReference>
<keyword evidence="5" id="KW-1185">Reference proteome</keyword>
<feature type="domain" description="Thiamine pyrophosphate enzyme N-terminal TPP-binding" evidence="3">
    <location>
        <begin position="13"/>
        <end position="105"/>
    </location>
</feature>
<dbReference type="SUPFAM" id="SSF52518">
    <property type="entry name" value="Thiamin diphosphate-binding fold (THDP-binding)"/>
    <property type="match status" value="1"/>
</dbReference>
<keyword evidence="1" id="KW-0210">Decarboxylase</keyword>
<keyword evidence="4" id="KW-0670">Pyruvate</keyword>
<reference evidence="4 5" key="1">
    <citation type="submission" date="2016-10" db="EMBL/GenBank/DDBJ databases">
        <title>Draft Genome sequence of Roseomonas sp. strain M3.</title>
        <authorList>
            <person name="Subhash Y."/>
            <person name="Lee S."/>
        </authorList>
    </citation>
    <scope>NUCLEOTIDE SEQUENCE [LARGE SCALE GENOMIC DNA]</scope>
    <source>
        <strain evidence="4 5">M3</strain>
    </source>
</reference>
<dbReference type="Pfam" id="PF02776">
    <property type="entry name" value="TPP_enzyme_N"/>
    <property type="match status" value="1"/>
</dbReference>
<evidence type="ECO:0000313" key="5">
    <source>
        <dbReference type="Proteomes" id="UP000188879"/>
    </source>
</evidence>
<dbReference type="OrthoDB" id="9798007at2"/>
<comment type="caution">
    <text evidence="4">The sequence shown here is derived from an EMBL/GenBank/DDBJ whole genome shotgun (WGS) entry which is preliminary data.</text>
</comment>
<dbReference type="EMBL" id="MLCO01000111">
    <property type="protein sequence ID" value="ONG53170.1"/>
    <property type="molecule type" value="Genomic_DNA"/>
</dbReference>
<proteinExistence type="predicted"/>
<dbReference type="InterPro" id="IPR029061">
    <property type="entry name" value="THDP-binding"/>
</dbReference>